<name>A0AAV7RMM4_PLEWA</name>
<gene>
    <name evidence="1" type="ORF">NDU88_005209</name>
</gene>
<evidence type="ECO:0000313" key="1">
    <source>
        <dbReference type="EMBL" id="KAJ1152434.1"/>
    </source>
</evidence>
<protein>
    <submittedName>
        <fullName evidence="1">Uncharacterized protein</fullName>
    </submittedName>
</protein>
<dbReference type="AlphaFoldDB" id="A0AAV7RMM4"/>
<evidence type="ECO:0000313" key="2">
    <source>
        <dbReference type="Proteomes" id="UP001066276"/>
    </source>
</evidence>
<proteinExistence type="predicted"/>
<organism evidence="1 2">
    <name type="scientific">Pleurodeles waltl</name>
    <name type="common">Iberian ribbed newt</name>
    <dbReference type="NCBI Taxonomy" id="8319"/>
    <lineage>
        <taxon>Eukaryota</taxon>
        <taxon>Metazoa</taxon>
        <taxon>Chordata</taxon>
        <taxon>Craniata</taxon>
        <taxon>Vertebrata</taxon>
        <taxon>Euteleostomi</taxon>
        <taxon>Amphibia</taxon>
        <taxon>Batrachia</taxon>
        <taxon>Caudata</taxon>
        <taxon>Salamandroidea</taxon>
        <taxon>Salamandridae</taxon>
        <taxon>Pleurodelinae</taxon>
        <taxon>Pleurodeles</taxon>
    </lineage>
</organism>
<accession>A0AAV7RMM4</accession>
<dbReference type="EMBL" id="JANPWB010000009">
    <property type="protein sequence ID" value="KAJ1152434.1"/>
    <property type="molecule type" value="Genomic_DNA"/>
</dbReference>
<reference evidence="1" key="1">
    <citation type="journal article" date="2022" name="bioRxiv">
        <title>Sequencing and chromosome-scale assembly of the giantPleurodeles waltlgenome.</title>
        <authorList>
            <person name="Brown T."/>
            <person name="Elewa A."/>
            <person name="Iarovenko S."/>
            <person name="Subramanian E."/>
            <person name="Araus A.J."/>
            <person name="Petzold A."/>
            <person name="Susuki M."/>
            <person name="Suzuki K.-i.T."/>
            <person name="Hayashi T."/>
            <person name="Toyoda A."/>
            <person name="Oliveira C."/>
            <person name="Osipova E."/>
            <person name="Leigh N.D."/>
            <person name="Simon A."/>
            <person name="Yun M.H."/>
        </authorList>
    </citation>
    <scope>NUCLEOTIDE SEQUENCE</scope>
    <source>
        <strain evidence="1">20211129_DDA</strain>
        <tissue evidence="1">Liver</tissue>
    </source>
</reference>
<keyword evidence="2" id="KW-1185">Reference proteome</keyword>
<dbReference type="Proteomes" id="UP001066276">
    <property type="component" value="Chromosome 5"/>
</dbReference>
<sequence length="201" mass="22294">MRPGMRLIRERSLRVGAASGHRHIYKMVVYRASGLRPGCGPSLRKACPEQRIVTGTNGVLKGEEDANQEELCLPVRARLGIIEIEIGLLDRERPSIVEIEKGVPGCRFSLRKACPEQRIVTGTNGVLKGEEDANQEELCLPVRARLGIIEIEIGLLDRERPSIVEIEKGVPGCRFRSVIKIKTALMRRASRKENPIVNANG</sequence>
<comment type="caution">
    <text evidence="1">The sequence shown here is derived from an EMBL/GenBank/DDBJ whole genome shotgun (WGS) entry which is preliminary data.</text>
</comment>